<proteinExistence type="predicted"/>
<feature type="transmembrane region" description="Helical" evidence="1">
    <location>
        <begin position="12"/>
        <end position="32"/>
    </location>
</feature>
<evidence type="ECO:0000313" key="3">
    <source>
        <dbReference type="EMBL" id="RKR82429.1"/>
    </source>
</evidence>
<dbReference type="EMBL" id="RBKU01000001">
    <property type="protein sequence ID" value="RKR82429.1"/>
    <property type="molecule type" value="Genomic_DNA"/>
</dbReference>
<comment type="caution">
    <text evidence="3">The sequence shown here is derived from an EMBL/GenBank/DDBJ whole genome shotgun (WGS) entry which is preliminary data.</text>
</comment>
<dbReference type="InterPro" id="IPR013694">
    <property type="entry name" value="VIT"/>
</dbReference>
<sequence>MKKLKSLLPPDGVSTTGLVLVIFSAIIFASTARLEHRSISGVFFINYLLSVVYLLTVFIRTFSLHGWKLSHGKLEHTVLLLILWFISAFALNREMAVFYNSVNWLCIWLFISSVTLLFVALYKPLSGIFKYVVFCLLGAALLLFTYYTIFLLPLYIISFIGIIAIGISLHTFVPLLLTTVTAIIVIRAAKQDAKVIYAVLSGFLLPVMLCAIFLIKWNTANKQINLILNQSTLNGTKLPAWVLVSQRIKKSSLTERMLKAGLVYHAANPDGNLFWSGMPSHSFDQPKEHDPFVVIATLLFKKPNLDEEERIKILKSMYDARHHAQERLWSGDELETVSVISNVKLFPEYRMAYTEKTLSIRNNSVSTWSKQEAIYTFHLSEGSVVSSLSLWINGTEQKSRLTTKAKADSAYHQIVGVESHDPSVIHWQEGNTVSVRIFPVTSTDNRKFKIGISSPLKKTGNRLVYENPYFEGPAADGALETMQLSFSEQPKNLLIPTEFEKSSTDVYRANRDYEPDWEVSFSAPALANAVFAFADTAYQVKQYSEQLETFDPTAIYIDLNNAWSKEELKQILDEVKTKPVYVFQDKLIKLNADNLNEIYQLMADQNFTLFPVQEIANADKALLISKSNETAPNLNDLDGSEFASGLTHYLKHKQSIRFYNIGDKTSPYLKALKELRVLNYTSGTETNLLALLNKHQFVKNQENDSLVVLNGAQLAIQKTKGAPTLNAPDHLLRLFAYNDIMKKVGTSYFSGSYIQPDIINEAQKAYVVSPVSSLIVLETKKDYERFGIDESKNSLKNASMQSSGSVPEPREWLIVIVALVVICWLTYKPKIGEQNNLIC</sequence>
<keyword evidence="1" id="KW-0812">Transmembrane</keyword>
<evidence type="ECO:0000256" key="1">
    <source>
        <dbReference type="SAM" id="Phobius"/>
    </source>
</evidence>
<protein>
    <submittedName>
        <fullName evidence="3">XrtN system VIT domain protein</fullName>
    </submittedName>
</protein>
<organism evidence="3 4">
    <name type="scientific">Mucilaginibacter gracilis</name>
    <dbReference type="NCBI Taxonomy" id="423350"/>
    <lineage>
        <taxon>Bacteria</taxon>
        <taxon>Pseudomonadati</taxon>
        <taxon>Bacteroidota</taxon>
        <taxon>Sphingobacteriia</taxon>
        <taxon>Sphingobacteriales</taxon>
        <taxon>Sphingobacteriaceae</taxon>
        <taxon>Mucilaginibacter</taxon>
    </lineage>
</organism>
<reference evidence="3 4" key="1">
    <citation type="submission" date="2018-10" db="EMBL/GenBank/DDBJ databases">
        <title>Genomic Encyclopedia of Archaeal and Bacterial Type Strains, Phase II (KMG-II): from individual species to whole genera.</title>
        <authorList>
            <person name="Goeker M."/>
        </authorList>
    </citation>
    <scope>NUCLEOTIDE SEQUENCE [LARGE SCALE GENOMIC DNA]</scope>
    <source>
        <strain evidence="3 4">DSM 18602</strain>
    </source>
</reference>
<feature type="transmembrane region" description="Helical" evidence="1">
    <location>
        <begin position="74"/>
        <end position="91"/>
    </location>
</feature>
<dbReference type="OrthoDB" id="1801976at2"/>
<dbReference type="NCBIfam" id="TIGR04477">
    <property type="entry name" value="sorted_by_XrtN"/>
    <property type="match status" value="1"/>
</dbReference>
<feature type="transmembrane region" description="Helical" evidence="1">
    <location>
        <begin position="195"/>
        <end position="215"/>
    </location>
</feature>
<feature type="transmembrane region" description="Helical" evidence="1">
    <location>
        <begin position="155"/>
        <end position="186"/>
    </location>
</feature>
<dbReference type="Proteomes" id="UP000268007">
    <property type="component" value="Unassembled WGS sequence"/>
</dbReference>
<feature type="transmembrane region" description="Helical" evidence="1">
    <location>
        <begin position="44"/>
        <end position="62"/>
    </location>
</feature>
<evidence type="ECO:0000259" key="2">
    <source>
        <dbReference type="PROSITE" id="PS51468"/>
    </source>
</evidence>
<name>A0A495J339_9SPHI</name>
<keyword evidence="1" id="KW-0472">Membrane</keyword>
<accession>A0A495J339</accession>
<dbReference type="InterPro" id="IPR031005">
    <property type="entry name" value="Sorted_by_XrtN"/>
</dbReference>
<gene>
    <name evidence="3" type="ORF">BDD43_2609</name>
</gene>
<feature type="transmembrane region" description="Helical" evidence="1">
    <location>
        <begin position="128"/>
        <end position="149"/>
    </location>
</feature>
<evidence type="ECO:0000313" key="4">
    <source>
        <dbReference type="Proteomes" id="UP000268007"/>
    </source>
</evidence>
<dbReference type="PROSITE" id="PS51468">
    <property type="entry name" value="VIT"/>
    <property type="match status" value="1"/>
</dbReference>
<dbReference type="Pfam" id="PF08487">
    <property type="entry name" value="VIT"/>
    <property type="match status" value="1"/>
</dbReference>
<keyword evidence="1" id="KW-1133">Transmembrane helix</keyword>
<keyword evidence="4" id="KW-1185">Reference proteome</keyword>
<dbReference type="RefSeq" id="WP_121198028.1">
    <property type="nucleotide sequence ID" value="NZ_RBKU01000001.1"/>
</dbReference>
<feature type="domain" description="VIT" evidence="2">
    <location>
        <begin position="322"/>
        <end position="454"/>
    </location>
</feature>
<dbReference type="AlphaFoldDB" id="A0A495J339"/>
<feature type="transmembrane region" description="Helical" evidence="1">
    <location>
        <begin position="97"/>
        <end position="121"/>
    </location>
</feature>